<reference evidence="1 2" key="1">
    <citation type="submission" date="2019-01" db="EMBL/GenBank/DDBJ databases">
        <title>A draft genome assembly of the solar-powered sea slug Elysia chlorotica.</title>
        <authorList>
            <person name="Cai H."/>
            <person name="Li Q."/>
            <person name="Fang X."/>
            <person name="Li J."/>
            <person name="Curtis N.E."/>
            <person name="Altenburger A."/>
            <person name="Shibata T."/>
            <person name="Feng M."/>
            <person name="Maeda T."/>
            <person name="Schwartz J.A."/>
            <person name="Shigenobu S."/>
            <person name="Lundholm N."/>
            <person name="Nishiyama T."/>
            <person name="Yang H."/>
            <person name="Hasebe M."/>
            <person name="Li S."/>
            <person name="Pierce S.K."/>
            <person name="Wang J."/>
        </authorList>
    </citation>
    <scope>NUCLEOTIDE SEQUENCE [LARGE SCALE GENOMIC DNA]</scope>
    <source>
        <strain evidence="1">EC2010</strain>
        <tissue evidence="1">Whole organism of an adult</tissue>
    </source>
</reference>
<gene>
    <name evidence="1" type="ORF">EGW08_014834</name>
</gene>
<dbReference type="Proteomes" id="UP000271974">
    <property type="component" value="Unassembled WGS sequence"/>
</dbReference>
<dbReference type="EMBL" id="RQTK01000584">
    <property type="protein sequence ID" value="RUS77388.1"/>
    <property type="molecule type" value="Genomic_DNA"/>
</dbReference>
<dbReference type="AlphaFoldDB" id="A0A3S1B861"/>
<sequence length="141" mass="16508">MERKHKQYTSFSLKTATNISSTCIIIMRNCNHAKQVTLLNTVMHKNTHGTFCFYNIFHLKFRGRGAEKVTFFNHEVHIIIKGFLPEICRTQNFHSEIPCKILGLYQSISERPELQCKKNSLRVIIYHLFQPFSVTYAIATR</sequence>
<evidence type="ECO:0000313" key="1">
    <source>
        <dbReference type="EMBL" id="RUS77388.1"/>
    </source>
</evidence>
<protein>
    <submittedName>
        <fullName evidence="1">Uncharacterized protein</fullName>
    </submittedName>
</protein>
<organism evidence="1 2">
    <name type="scientific">Elysia chlorotica</name>
    <name type="common">Eastern emerald elysia</name>
    <name type="synonym">Sea slug</name>
    <dbReference type="NCBI Taxonomy" id="188477"/>
    <lineage>
        <taxon>Eukaryota</taxon>
        <taxon>Metazoa</taxon>
        <taxon>Spiralia</taxon>
        <taxon>Lophotrochozoa</taxon>
        <taxon>Mollusca</taxon>
        <taxon>Gastropoda</taxon>
        <taxon>Heterobranchia</taxon>
        <taxon>Euthyneura</taxon>
        <taxon>Panpulmonata</taxon>
        <taxon>Sacoglossa</taxon>
        <taxon>Placobranchoidea</taxon>
        <taxon>Plakobranchidae</taxon>
        <taxon>Elysia</taxon>
    </lineage>
</organism>
<comment type="caution">
    <text evidence="1">The sequence shown here is derived from an EMBL/GenBank/DDBJ whole genome shotgun (WGS) entry which is preliminary data.</text>
</comment>
<evidence type="ECO:0000313" key="2">
    <source>
        <dbReference type="Proteomes" id="UP000271974"/>
    </source>
</evidence>
<accession>A0A3S1B861</accession>
<keyword evidence="2" id="KW-1185">Reference proteome</keyword>
<proteinExistence type="predicted"/>
<name>A0A3S1B861_ELYCH</name>